<comment type="caution">
    <text evidence="1">The sequence shown here is derived from an EMBL/GenBank/DDBJ whole genome shotgun (WGS) entry which is preliminary data.</text>
</comment>
<name>A0A558JFD2_9GAMM</name>
<evidence type="ECO:0000313" key="2">
    <source>
        <dbReference type="Proteomes" id="UP000317288"/>
    </source>
</evidence>
<dbReference type="AlphaFoldDB" id="A0A558JFD2"/>
<gene>
    <name evidence="1" type="ORF">FQP89_04225</name>
</gene>
<dbReference type="Proteomes" id="UP000317288">
    <property type="component" value="Unassembled WGS sequence"/>
</dbReference>
<accession>A0A558JFD2</accession>
<protein>
    <submittedName>
        <fullName evidence="1">VOC family protein</fullName>
    </submittedName>
</protein>
<proteinExistence type="predicted"/>
<reference evidence="1 2" key="1">
    <citation type="submission" date="2019-07" db="EMBL/GenBank/DDBJ databases">
        <title>Diversity of Bacteria from Kongsfjorden, Arctic.</title>
        <authorList>
            <person name="Yu Y."/>
        </authorList>
    </citation>
    <scope>NUCLEOTIDE SEQUENCE [LARGE SCALE GENOMIC DNA]</scope>
    <source>
        <strain evidence="1 2">SM1922</strain>
    </source>
</reference>
<evidence type="ECO:0000313" key="1">
    <source>
        <dbReference type="EMBL" id="TVU92338.1"/>
    </source>
</evidence>
<sequence length="118" mass="13338">MLTLQRLHGREPHLRFRLGEWDLAGIGDMFIVAGSDESLAPIRDSYEPVIISDLDSMQKELLAAEAVITQPIVAVPTGRMRFARHASGLHVEYIEWTDELVERFIRAPQRAGRLSSEL</sequence>
<dbReference type="InterPro" id="IPR029068">
    <property type="entry name" value="Glyas_Bleomycin-R_OHBP_Dase"/>
</dbReference>
<dbReference type="EMBL" id="VNFE01000001">
    <property type="protein sequence ID" value="TVU92338.1"/>
    <property type="molecule type" value="Genomic_DNA"/>
</dbReference>
<organism evidence="1 2">
    <name type="scientific">Vreelandella titanicae</name>
    <dbReference type="NCBI Taxonomy" id="664683"/>
    <lineage>
        <taxon>Bacteria</taxon>
        <taxon>Pseudomonadati</taxon>
        <taxon>Pseudomonadota</taxon>
        <taxon>Gammaproteobacteria</taxon>
        <taxon>Oceanospirillales</taxon>
        <taxon>Halomonadaceae</taxon>
        <taxon>Vreelandella</taxon>
    </lineage>
</organism>
<dbReference type="RefSeq" id="WP_144810028.1">
    <property type="nucleotide sequence ID" value="NZ_VNFE01000001.1"/>
</dbReference>
<dbReference type="Gene3D" id="3.10.180.10">
    <property type="entry name" value="2,3-Dihydroxybiphenyl 1,2-Dioxygenase, domain 1"/>
    <property type="match status" value="1"/>
</dbReference>